<feature type="compositionally biased region" description="Basic and acidic residues" evidence="1">
    <location>
        <begin position="73"/>
        <end position="83"/>
    </location>
</feature>
<feature type="region of interest" description="Disordered" evidence="1">
    <location>
        <begin position="30"/>
        <end position="108"/>
    </location>
</feature>
<evidence type="ECO:0000256" key="1">
    <source>
        <dbReference type="SAM" id="MobiDB-lite"/>
    </source>
</evidence>
<evidence type="ECO:0000256" key="2">
    <source>
        <dbReference type="SAM" id="SignalP"/>
    </source>
</evidence>
<evidence type="ECO:0000313" key="4">
    <source>
        <dbReference type="RefSeq" id="XP_026286186.1"/>
    </source>
</evidence>
<dbReference type="Proteomes" id="UP000504606">
    <property type="component" value="Unplaced"/>
</dbReference>
<feature type="signal peptide" evidence="2">
    <location>
        <begin position="1"/>
        <end position="23"/>
    </location>
</feature>
<feature type="chain" id="PRO_5026721949" evidence="2">
    <location>
        <begin position="24"/>
        <end position="108"/>
    </location>
</feature>
<accession>A0A6J1T6B8</accession>
<keyword evidence="3" id="KW-1185">Reference proteome</keyword>
<keyword evidence="2" id="KW-0732">Signal</keyword>
<organism evidence="3 4">
    <name type="scientific">Frankliniella occidentalis</name>
    <name type="common">Western flower thrips</name>
    <name type="synonym">Euthrips occidentalis</name>
    <dbReference type="NCBI Taxonomy" id="133901"/>
    <lineage>
        <taxon>Eukaryota</taxon>
        <taxon>Metazoa</taxon>
        <taxon>Ecdysozoa</taxon>
        <taxon>Arthropoda</taxon>
        <taxon>Hexapoda</taxon>
        <taxon>Insecta</taxon>
        <taxon>Pterygota</taxon>
        <taxon>Neoptera</taxon>
        <taxon>Paraneoptera</taxon>
        <taxon>Thysanoptera</taxon>
        <taxon>Terebrantia</taxon>
        <taxon>Thripoidea</taxon>
        <taxon>Thripidae</taxon>
        <taxon>Frankliniella</taxon>
    </lineage>
</organism>
<feature type="compositionally biased region" description="Polar residues" evidence="1">
    <location>
        <begin position="32"/>
        <end position="41"/>
    </location>
</feature>
<sequence length="108" mass="11040">MRFLLLALFTTALLAAFTAPVFGNPTPGGCLGSTQKAGCSRSSSSSSSSSAAASSSSGGSIHSLAPGSSKGSTPERRKFDKVTHNSIKGAFFNGKKQPRRRPFSGSRG</sequence>
<dbReference type="RefSeq" id="XP_026286186.1">
    <property type="nucleotide sequence ID" value="XM_026430401.2"/>
</dbReference>
<dbReference type="AlphaFoldDB" id="A0A6J1T6B8"/>
<reference evidence="4" key="1">
    <citation type="submission" date="2025-08" db="UniProtKB">
        <authorList>
            <consortium name="RefSeq"/>
        </authorList>
    </citation>
    <scope>IDENTIFICATION</scope>
    <source>
        <tissue evidence="4">Whole organism</tissue>
    </source>
</reference>
<feature type="compositionally biased region" description="Low complexity" evidence="1">
    <location>
        <begin position="42"/>
        <end position="60"/>
    </location>
</feature>
<dbReference type="GeneID" id="113211882"/>
<evidence type="ECO:0000313" key="3">
    <source>
        <dbReference type="Proteomes" id="UP000504606"/>
    </source>
</evidence>
<dbReference type="KEGG" id="foc:113211882"/>
<proteinExistence type="predicted"/>
<protein>
    <submittedName>
        <fullName evidence="4">Uncharacterized protein LOC113211882</fullName>
    </submittedName>
</protein>
<name>A0A6J1T6B8_FRAOC</name>
<gene>
    <name evidence="4" type="primary">LOC113211882</name>
</gene>